<organism evidence="2 3">
    <name type="scientific">Levilactobacillus fuyuanensis</name>
    <dbReference type="NCBI Taxonomy" id="2486022"/>
    <lineage>
        <taxon>Bacteria</taxon>
        <taxon>Bacillati</taxon>
        <taxon>Bacillota</taxon>
        <taxon>Bacilli</taxon>
        <taxon>Lactobacillales</taxon>
        <taxon>Lactobacillaceae</taxon>
        <taxon>Levilactobacillus</taxon>
    </lineage>
</organism>
<keyword evidence="1" id="KW-0472">Membrane</keyword>
<keyword evidence="1" id="KW-0812">Transmembrane</keyword>
<dbReference type="Proteomes" id="UP001597195">
    <property type="component" value="Unassembled WGS sequence"/>
</dbReference>
<dbReference type="RefSeq" id="WP_164508863.1">
    <property type="nucleotide sequence ID" value="NZ_JBHTOM010000006.1"/>
</dbReference>
<keyword evidence="1" id="KW-1133">Transmembrane helix</keyword>
<evidence type="ECO:0008006" key="4">
    <source>
        <dbReference type="Google" id="ProtNLM"/>
    </source>
</evidence>
<feature type="transmembrane region" description="Helical" evidence="1">
    <location>
        <begin position="12"/>
        <end position="30"/>
    </location>
</feature>
<comment type="caution">
    <text evidence="2">The sequence shown here is derived from an EMBL/GenBank/DDBJ whole genome shotgun (WGS) entry which is preliminary data.</text>
</comment>
<protein>
    <recommendedName>
        <fullName evidence="4">Integral membrane protein</fullName>
    </recommendedName>
</protein>
<sequence length="166" mass="18169">MLPNYSQRKLAVYANLGRLLVCLAWILQVLNVSWRSIQPNRSLQVLIVFTLLALSLVLLALVLKQTAWDRRDNLLLDLNAVFTIYAGILLLLPQALDAAALASPSGRAGLICTVAGLMLAYVPPQEVHVFHMSRRNSPLVQRLLINQGRILVGLGIVGQLLGARTG</sequence>
<keyword evidence="3" id="KW-1185">Reference proteome</keyword>
<feature type="transmembrane region" description="Helical" evidence="1">
    <location>
        <begin position="104"/>
        <end position="122"/>
    </location>
</feature>
<proteinExistence type="predicted"/>
<accession>A0ABW4H369</accession>
<evidence type="ECO:0000313" key="3">
    <source>
        <dbReference type="Proteomes" id="UP001597195"/>
    </source>
</evidence>
<feature type="transmembrane region" description="Helical" evidence="1">
    <location>
        <begin position="42"/>
        <end position="62"/>
    </location>
</feature>
<gene>
    <name evidence="2" type="ORF">ACFQ5T_05895</name>
</gene>
<evidence type="ECO:0000256" key="1">
    <source>
        <dbReference type="SAM" id="Phobius"/>
    </source>
</evidence>
<name>A0ABW4H369_9LACO</name>
<evidence type="ECO:0000313" key="2">
    <source>
        <dbReference type="EMBL" id="MFD1549221.1"/>
    </source>
</evidence>
<dbReference type="EMBL" id="JBHTOM010000006">
    <property type="protein sequence ID" value="MFD1549221.1"/>
    <property type="molecule type" value="Genomic_DNA"/>
</dbReference>
<reference evidence="3" key="1">
    <citation type="journal article" date="2019" name="Int. J. Syst. Evol. Microbiol.">
        <title>The Global Catalogue of Microorganisms (GCM) 10K type strain sequencing project: providing services to taxonomists for standard genome sequencing and annotation.</title>
        <authorList>
            <consortium name="The Broad Institute Genomics Platform"/>
            <consortium name="The Broad Institute Genome Sequencing Center for Infectious Disease"/>
            <person name="Wu L."/>
            <person name="Ma J."/>
        </authorList>
    </citation>
    <scope>NUCLEOTIDE SEQUENCE [LARGE SCALE GENOMIC DNA]</scope>
    <source>
        <strain evidence="3">CCM 8906</strain>
    </source>
</reference>
<feature type="transmembrane region" description="Helical" evidence="1">
    <location>
        <begin position="74"/>
        <end position="92"/>
    </location>
</feature>